<gene>
    <name evidence="3" type="primary">PLEST006628</name>
    <name evidence="3" type="ORF">PLESTB_000182800</name>
</gene>
<keyword evidence="4" id="KW-1185">Reference proteome</keyword>
<feature type="compositionally biased region" description="Gly residues" evidence="2">
    <location>
        <begin position="222"/>
        <end position="233"/>
    </location>
</feature>
<keyword evidence="1" id="KW-0175">Coiled coil</keyword>
<feature type="compositionally biased region" description="Low complexity" evidence="2">
    <location>
        <begin position="426"/>
        <end position="437"/>
    </location>
</feature>
<dbReference type="OrthoDB" id="540870at2759"/>
<evidence type="ECO:0000256" key="1">
    <source>
        <dbReference type="SAM" id="Coils"/>
    </source>
</evidence>
<feature type="region of interest" description="Disordered" evidence="2">
    <location>
        <begin position="414"/>
        <end position="437"/>
    </location>
</feature>
<dbReference type="AlphaFoldDB" id="A0A9W6BCA1"/>
<feature type="region of interest" description="Disordered" evidence="2">
    <location>
        <begin position="327"/>
        <end position="348"/>
    </location>
</feature>
<evidence type="ECO:0000256" key="2">
    <source>
        <dbReference type="SAM" id="MobiDB-lite"/>
    </source>
</evidence>
<comment type="caution">
    <text evidence="3">The sequence shown here is derived from an EMBL/GenBank/DDBJ whole genome shotgun (WGS) entry which is preliminary data.</text>
</comment>
<dbReference type="EMBL" id="BRXU01000002">
    <property type="protein sequence ID" value="GLC49103.1"/>
    <property type="molecule type" value="Genomic_DNA"/>
</dbReference>
<evidence type="ECO:0000313" key="4">
    <source>
        <dbReference type="Proteomes" id="UP001165080"/>
    </source>
</evidence>
<reference evidence="3 4" key="1">
    <citation type="journal article" date="2023" name="Commun. Biol.">
        <title>Reorganization of the ancestral sex-determining regions during the evolution of trioecy in Pleodorina starrii.</title>
        <authorList>
            <person name="Takahashi K."/>
            <person name="Suzuki S."/>
            <person name="Kawai-Toyooka H."/>
            <person name="Yamamoto K."/>
            <person name="Hamaji T."/>
            <person name="Ootsuki R."/>
            <person name="Yamaguchi H."/>
            <person name="Kawachi M."/>
            <person name="Higashiyama T."/>
            <person name="Nozaki H."/>
        </authorList>
    </citation>
    <scope>NUCLEOTIDE SEQUENCE [LARGE SCALE GENOMIC DNA]</scope>
    <source>
        <strain evidence="3 4">NIES-4479</strain>
    </source>
</reference>
<accession>A0A9W6BCA1</accession>
<sequence>MVRYNGGPGGERKSVEGVMRTSKMYEEAEDFARRMSEYARHLQTFQHATTDFISSVTPMMSVPLPRVWDHLPDGGLAEPVRARVSHDYPSELLGADVDINGIRAAVLEMERRLVTGISRPLSQWRDALETARQRLPEVERLRRELAREQGGLDRTVSKAERRHRREVGLDQPHGVAGLLFRRVTCTHPRVTSPGRGQRATGGQVAAADAAEPGPVEQDVAAGGAGGGGTGGGRGFREEFRVEERNMKTVYMARRREAILKSFTEQEGLLNEQLSGLCRDASWLKSYMIASLVATKEGMQASSSSSGGMMGGGRQAGDRGDAVTHYLGSTKQPVPGHSEGVPTSLRGTVGPNPELIRRFLIDRTSRMEALERMRGRMGREGLHAHRAIASPMELHARGDMRGKELIEPVRRGAAGQPLGAAVEPEAESPAGPDTAAAAVAAGAPSSTAATEKLAVVGGQVLPV</sequence>
<proteinExistence type="predicted"/>
<evidence type="ECO:0000313" key="3">
    <source>
        <dbReference type="EMBL" id="GLC49103.1"/>
    </source>
</evidence>
<feature type="region of interest" description="Disordered" evidence="2">
    <location>
        <begin position="187"/>
        <end position="236"/>
    </location>
</feature>
<organism evidence="3 4">
    <name type="scientific">Pleodorina starrii</name>
    <dbReference type="NCBI Taxonomy" id="330485"/>
    <lineage>
        <taxon>Eukaryota</taxon>
        <taxon>Viridiplantae</taxon>
        <taxon>Chlorophyta</taxon>
        <taxon>core chlorophytes</taxon>
        <taxon>Chlorophyceae</taxon>
        <taxon>CS clade</taxon>
        <taxon>Chlamydomonadales</taxon>
        <taxon>Volvocaceae</taxon>
        <taxon>Pleodorina</taxon>
    </lineage>
</organism>
<dbReference type="Proteomes" id="UP001165080">
    <property type="component" value="Unassembled WGS sequence"/>
</dbReference>
<feature type="coiled-coil region" evidence="1">
    <location>
        <begin position="121"/>
        <end position="148"/>
    </location>
</feature>
<protein>
    <submittedName>
        <fullName evidence="3">Uncharacterized protein</fullName>
    </submittedName>
</protein>
<name>A0A9W6BCA1_9CHLO</name>